<reference evidence="1 2" key="2">
    <citation type="submission" date="2013-11" db="EMBL/GenBank/DDBJ databases">
        <title>The Genome Sequence of Phytophthora parasitica INRA-310.</title>
        <authorList>
            <consortium name="The Broad Institute Genomics Platform"/>
            <person name="Russ C."/>
            <person name="Tyler B."/>
            <person name="Panabieres F."/>
            <person name="Shan W."/>
            <person name="Tripathy S."/>
            <person name="Grunwald N."/>
            <person name="Machado M."/>
            <person name="Johnson C.S."/>
            <person name="Arredondo F."/>
            <person name="Hong C."/>
            <person name="Coffey M."/>
            <person name="Young S.K."/>
            <person name="Zeng Q."/>
            <person name="Gargeya S."/>
            <person name="Fitzgerald M."/>
            <person name="Abouelleil A."/>
            <person name="Alvarado L."/>
            <person name="Chapman S.B."/>
            <person name="Gainer-Dewar J."/>
            <person name="Goldberg J."/>
            <person name="Griggs A."/>
            <person name="Gujja S."/>
            <person name="Hansen M."/>
            <person name="Howarth C."/>
            <person name="Imamovic A."/>
            <person name="Ireland A."/>
            <person name="Larimer J."/>
            <person name="McCowan C."/>
            <person name="Murphy C."/>
            <person name="Pearson M."/>
            <person name="Poon T.W."/>
            <person name="Priest M."/>
            <person name="Roberts A."/>
            <person name="Saif S."/>
            <person name="Shea T."/>
            <person name="Sykes S."/>
            <person name="Wortman J."/>
            <person name="Nusbaum C."/>
            <person name="Birren B."/>
        </authorList>
    </citation>
    <scope>NUCLEOTIDE SEQUENCE [LARGE SCALE GENOMIC DNA]</scope>
    <source>
        <strain evidence="1 2">INRA-310</strain>
    </source>
</reference>
<dbReference type="RefSeq" id="XP_008894868.1">
    <property type="nucleotide sequence ID" value="XM_008896620.1"/>
</dbReference>
<proteinExistence type="predicted"/>
<dbReference type="GeneID" id="20189965"/>
<dbReference type="Proteomes" id="UP000018817">
    <property type="component" value="Unassembled WGS sequence"/>
</dbReference>
<dbReference type="VEuPathDB" id="FungiDB:PPTG_21366"/>
<sequence length="120" mass="13712">MLRRKMKPFRADVEVMPRVSYMYRYASDRRTSSYRSAAGIVNVNSFRADDWYRNGDLRREGAQALHARLPTSSSIFAAGSSFTTTRCLIMPSCDFMLGVKVNVWVGRYPAGKHPGMHRRS</sequence>
<accession>W2R5T7</accession>
<reference evidence="2" key="1">
    <citation type="submission" date="2011-12" db="EMBL/GenBank/DDBJ databases">
        <authorList>
            <consortium name="The Broad Institute Genome Sequencing Platform"/>
            <person name="Russ C."/>
            <person name="Tyler B."/>
            <person name="Panabieres F."/>
            <person name="Shan W."/>
            <person name="Tripathy S."/>
            <person name="Grunwald N."/>
            <person name="Machado M."/>
            <person name="Young S.K."/>
            <person name="Zeng Q."/>
            <person name="Gargeya S."/>
            <person name="Fitzgerald M."/>
            <person name="Haas B."/>
            <person name="Abouelleil A."/>
            <person name="Alvarado L."/>
            <person name="Arachchi H.M."/>
            <person name="Berlin A."/>
            <person name="Chapman S.B."/>
            <person name="Gearin G."/>
            <person name="Goldberg J."/>
            <person name="Griggs A."/>
            <person name="Gujja S."/>
            <person name="Hansen M."/>
            <person name="Heiman D."/>
            <person name="Howarth C."/>
            <person name="Larimer J."/>
            <person name="Lui A."/>
            <person name="MacDonald P.J.P."/>
            <person name="McCowen C."/>
            <person name="Montmayeur A."/>
            <person name="Murphy C."/>
            <person name="Neiman D."/>
            <person name="Pearson M."/>
            <person name="Priest M."/>
            <person name="Roberts A."/>
            <person name="Saif S."/>
            <person name="Shea T."/>
            <person name="Sisk P."/>
            <person name="Stolte C."/>
            <person name="Sykes S."/>
            <person name="Wortman J."/>
            <person name="Nusbaum C."/>
            <person name="Birren B."/>
        </authorList>
    </citation>
    <scope>NUCLEOTIDE SEQUENCE [LARGE SCALE GENOMIC DNA]</scope>
    <source>
        <strain evidence="2">INRA-310</strain>
    </source>
</reference>
<dbReference type="AlphaFoldDB" id="W2R5T7"/>
<protein>
    <submittedName>
        <fullName evidence="1">Uncharacterized protein</fullName>
    </submittedName>
</protein>
<dbReference type="EMBL" id="KI669564">
    <property type="protein sequence ID" value="ETN20748.1"/>
    <property type="molecule type" value="Genomic_DNA"/>
</dbReference>
<organism evidence="1 2">
    <name type="scientific">Phytophthora nicotianae (strain INRA-310)</name>
    <name type="common">Phytophthora parasitica</name>
    <dbReference type="NCBI Taxonomy" id="761204"/>
    <lineage>
        <taxon>Eukaryota</taxon>
        <taxon>Sar</taxon>
        <taxon>Stramenopiles</taxon>
        <taxon>Oomycota</taxon>
        <taxon>Peronosporomycetes</taxon>
        <taxon>Peronosporales</taxon>
        <taxon>Peronosporaceae</taxon>
        <taxon>Phytophthora</taxon>
    </lineage>
</organism>
<evidence type="ECO:0000313" key="1">
    <source>
        <dbReference type="EMBL" id="ETN20748.1"/>
    </source>
</evidence>
<name>W2R5T7_PHYN3</name>
<gene>
    <name evidence="1" type="ORF">PPTG_21366</name>
</gene>
<evidence type="ECO:0000313" key="2">
    <source>
        <dbReference type="Proteomes" id="UP000018817"/>
    </source>
</evidence>